<dbReference type="PANTHER" id="PTHR42973:SF34">
    <property type="entry name" value="FAD BINDING DOMAIN PROTEIN (AFU_ORTHOLOGUE AFUA_3G02770)"/>
    <property type="match status" value="1"/>
</dbReference>
<dbReference type="Pfam" id="PF01565">
    <property type="entry name" value="FAD_binding_4"/>
    <property type="match status" value="1"/>
</dbReference>
<reference evidence="7" key="1">
    <citation type="journal article" date="2020" name="Phytopathology">
        <title>Genome sequence of the chestnut blight fungus Cryphonectria parasitica EP155: A fundamental resource for an archetypical invasive plant pathogen.</title>
        <authorList>
            <person name="Crouch J.A."/>
            <person name="Dawe A."/>
            <person name="Aerts A."/>
            <person name="Barry K."/>
            <person name="Churchill A.C.L."/>
            <person name="Grimwood J."/>
            <person name="Hillman B."/>
            <person name="Milgroom M.G."/>
            <person name="Pangilinan J."/>
            <person name="Smith M."/>
            <person name="Salamov A."/>
            <person name="Schmutz J."/>
            <person name="Yadav J."/>
            <person name="Grigoriev I.V."/>
            <person name="Nuss D."/>
        </authorList>
    </citation>
    <scope>NUCLEOTIDE SEQUENCE</scope>
    <source>
        <strain evidence="7">EP155</strain>
    </source>
</reference>
<dbReference type="Proteomes" id="UP000803844">
    <property type="component" value="Unassembled WGS sequence"/>
</dbReference>
<dbReference type="Gene3D" id="3.30.465.10">
    <property type="match status" value="1"/>
</dbReference>
<comment type="caution">
    <text evidence="7">The sequence shown here is derived from an EMBL/GenBank/DDBJ whole genome shotgun (WGS) entry which is preliminary data.</text>
</comment>
<protein>
    <submittedName>
        <fullName evidence="7">FAD binding domain-containing protein</fullName>
    </submittedName>
</protein>
<dbReference type="RefSeq" id="XP_040776370.1">
    <property type="nucleotide sequence ID" value="XM_040918861.1"/>
</dbReference>
<keyword evidence="3" id="KW-0274">FAD</keyword>
<feature type="chain" id="PRO_5040291757" evidence="5">
    <location>
        <begin position="17"/>
        <end position="546"/>
    </location>
</feature>
<feature type="signal peptide" evidence="5">
    <location>
        <begin position="1"/>
        <end position="16"/>
    </location>
</feature>
<evidence type="ECO:0000256" key="4">
    <source>
        <dbReference type="ARBA" id="ARBA00023002"/>
    </source>
</evidence>
<proteinExistence type="inferred from homology"/>
<dbReference type="PROSITE" id="PS51387">
    <property type="entry name" value="FAD_PCMH"/>
    <property type="match status" value="1"/>
</dbReference>
<evidence type="ECO:0000259" key="6">
    <source>
        <dbReference type="PROSITE" id="PS51387"/>
    </source>
</evidence>
<dbReference type="AlphaFoldDB" id="A0A9P5CNG0"/>
<dbReference type="EMBL" id="MU032347">
    <property type="protein sequence ID" value="KAF3765409.1"/>
    <property type="molecule type" value="Genomic_DNA"/>
</dbReference>
<dbReference type="GO" id="GO:0016491">
    <property type="term" value="F:oxidoreductase activity"/>
    <property type="evidence" value="ECO:0007669"/>
    <property type="project" value="UniProtKB-KW"/>
</dbReference>
<evidence type="ECO:0000256" key="1">
    <source>
        <dbReference type="ARBA" id="ARBA00005466"/>
    </source>
</evidence>
<evidence type="ECO:0000313" key="8">
    <source>
        <dbReference type="Proteomes" id="UP000803844"/>
    </source>
</evidence>
<dbReference type="InterPro" id="IPR006094">
    <property type="entry name" value="Oxid_FAD_bind_N"/>
</dbReference>
<organism evidence="7 8">
    <name type="scientific">Cryphonectria parasitica (strain ATCC 38755 / EP155)</name>
    <dbReference type="NCBI Taxonomy" id="660469"/>
    <lineage>
        <taxon>Eukaryota</taxon>
        <taxon>Fungi</taxon>
        <taxon>Dikarya</taxon>
        <taxon>Ascomycota</taxon>
        <taxon>Pezizomycotina</taxon>
        <taxon>Sordariomycetes</taxon>
        <taxon>Sordariomycetidae</taxon>
        <taxon>Diaporthales</taxon>
        <taxon>Cryphonectriaceae</taxon>
        <taxon>Cryphonectria-Endothia species complex</taxon>
        <taxon>Cryphonectria</taxon>
    </lineage>
</organism>
<dbReference type="SUPFAM" id="SSF56176">
    <property type="entry name" value="FAD-binding/transporter-associated domain-like"/>
    <property type="match status" value="1"/>
</dbReference>
<dbReference type="OrthoDB" id="2151789at2759"/>
<dbReference type="InterPro" id="IPR036318">
    <property type="entry name" value="FAD-bd_PCMH-like_sf"/>
</dbReference>
<name>A0A9P5CNG0_CRYP1</name>
<evidence type="ECO:0000256" key="5">
    <source>
        <dbReference type="SAM" id="SignalP"/>
    </source>
</evidence>
<evidence type="ECO:0000256" key="3">
    <source>
        <dbReference type="ARBA" id="ARBA00022827"/>
    </source>
</evidence>
<keyword evidence="2" id="KW-0285">Flavoprotein</keyword>
<keyword evidence="8" id="KW-1185">Reference proteome</keyword>
<comment type="similarity">
    <text evidence="1">Belongs to the oxygen-dependent FAD-linked oxidoreductase family.</text>
</comment>
<dbReference type="InterPro" id="IPR016166">
    <property type="entry name" value="FAD-bd_PCMH"/>
</dbReference>
<dbReference type="PANTHER" id="PTHR42973">
    <property type="entry name" value="BINDING OXIDOREDUCTASE, PUTATIVE (AFU_ORTHOLOGUE AFUA_1G17690)-RELATED"/>
    <property type="match status" value="1"/>
</dbReference>
<keyword evidence="5" id="KW-0732">Signal</keyword>
<dbReference type="GeneID" id="63835990"/>
<gene>
    <name evidence="7" type="ORF">M406DRAFT_289601</name>
</gene>
<evidence type="ECO:0000256" key="2">
    <source>
        <dbReference type="ARBA" id="ARBA00022630"/>
    </source>
</evidence>
<dbReference type="InterPro" id="IPR050416">
    <property type="entry name" value="FAD-linked_Oxidoreductase"/>
</dbReference>
<sequence>MMLIPILLLLASVVHGDHGSTFEPEDFSVISALVDVGFDVSGIPEINLSNDAGDSASLIARCTPACATLQQRYSEDALHMASETPYTNFTGSYWASNQGEVRPHCIFKPSSREAVQTLVLLSRHTGCPFAVKSGGHAAFPGASSIEGGITVSLERLDQVLLSEDKKLATIGAGKIAYQLYQELGEHELTVLAGRGATIGIGGFTLGGGISFFSSRHGLACDNVVSFEVVTARGEIVTASPTQHPDLFWALRGGGNNFGIVTSFEVETILLPRNELWQKHKIYTHWWSSANLIDAFAHAVSEADRDPDAGLWVAWVKYKGVRIASTQLWHGAANGQDSVVFEKFNKLRPVYEEGGNISLPAMTKNIESQNRYGLRECFYEITTRADPRILKPALAYFWEAVDALAKVQGALPALVWQGFTQPQLRAMKKNGGNPLGLTVEDGPYYNIEVAIYWDKAEDDELVHSTVSAVLTKINVEATALGCQADYVYMNYASRYQDVISSYGAENKARLKSIAQEYDPTGVFQTLQPGYFKLDHAPLPDPKFFSYP</sequence>
<dbReference type="InterPro" id="IPR016169">
    <property type="entry name" value="FAD-bd_PCMH_sub2"/>
</dbReference>
<feature type="domain" description="FAD-binding PCMH-type" evidence="6">
    <location>
        <begin position="99"/>
        <end position="270"/>
    </location>
</feature>
<accession>A0A9P5CNG0</accession>
<dbReference type="GO" id="GO:0071949">
    <property type="term" value="F:FAD binding"/>
    <property type="evidence" value="ECO:0007669"/>
    <property type="project" value="InterPro"/>
</dbReference>
<dbReference type="Gene3D" id="3.40.462.20">
    <property type="match status" value="1"/>
</dbReference>
<evidence type="ECO:0000313" key="7">
    <source>
        <dbReference type="EMBL" id="KAF3765409.1"/>
    </source>
</evidence>
<keyword evidence="4" id="KW-0560">Oxidoreductase</keyword>